<proteinExistence type="predicted"/>
<dbReference type="InterPro" id="IPR047655">
    <property type="entry name" value="Transpos_IS630-like"/>
</dbReference>
<sequence length="343" mass="39636">MNPNLSEQLLALSRKEPNARKRIRLLSVSLFYEGNSRTGIAKRLNTARSSVNKWVSSYLEHGLDGLDNKPIQGRPSRLQQPQLEQLSEFIKRTNTEPHGGRLTGEDIVHYINTEFGVHYHLNHAYKILKLLGFSWITSRSRHPKQSQKNQEAFKKFQLETILHTPGHLPLERIDVWFQDEARFGQQNPTTRIWAETGTRPRIVKQQQFEYEYLFGAVCPANGKTEALISPFVNKDAMMQHLKQISNATQVGRHAVVIIDGAGWHTYDTAAEFSNLTLIKLPPYSPELNPIEQVWSWIRQHCLSNRVFSGYEEIVDEVSKAWNHFISIPDRVTKMCSREWIKLI</sequence>
<dbReference type="SUPFAM" id="SSF46689">
    <property type="entry name" value="Homeodomain-like"/>
    <property type="match status" value="1"/>
</dbReference>
<dbReference type="Gene3D" id="3.30.420.10">
    <property type="entry name" value="Ribonuclease H-like superfamily/Ribonuclease H"/>
    <property type="match status" value="1"/>
</dbReference>
<dbReference type="EMBL" id="PNBX01000015">
    <property type="protein sequence ID" value="TMO69473.1"/>
    <property type="molecule type" value="Genomic_DNA"/>
</dbReference>
<dbReference type="NCBIfam" id="NF033545">
    <property type="entry name" value="transpos_IS630"/>
    <property type="match status" value="1"/>
</dbReference>
<dbReference type="AlphaFoldDB" id="A0A5S3VBP4"/>
<gene>
    <name evidence="3" type="ORF">CWC19_04710</name>
</gene>
<protein>
    <submittedName>
        <fullName evidence="3">IS630 family transposase</fullName>
    </submittedName>
</protein>
<dbReference type="GO" id="GO:0003676">
    <property type="term" value="F:nucleic acid binding"/>
    <property type="evidence" value="ECO:0007669"/>
    <property type="project" value="InterPro"/>
</dbReference>
<reference evidence="4" key="2">
    <citation type="submission" date="2019-06" db="EMBL/GenBank/DDBJ databases">
        <title>Co-occurence of chitin degradation, pigmentation and bioactivity in marine Pseudoalteromonas.</title>
        <authorList>
            <person name="Sonnenschein E.C."/>
            <person name="Bech P.K."/>
        </authorList>
    </citation>
    <scope>NUCLEOTIDE SEQUENCE [LARGE SCALE GENOMIC DNA]</scope>
    <source>
        <strain evidence="4">S3790</strain>
    </source>
</reference>
<dbReference type="InterPro" id="IPR038717">
    <property type="entry name" value="Tc1-like_DDE_dom"/>
</dbReference>
<organism evidence="3 4">
    <name type="scientific">Pseudoalteromonas aurantia</name>
    <dbReference type="NCBI Taxonomy" id="43654"/>
    <lineage>
        <taxon>Bacteria</taxon>
        <taxon>Pseudomonadati</taxon>
        <taxon>Pseudomonadota</taxon>
        <taxon>Gammaproteobacteria</taxon>
        <taxon>Alteromonadales</taxon>
        <taxon>Pseudoalteromonadaceae</taxon>
        <taxon>Pseudoalteromonas</taxon>
    </lineage>
</organism>
<dbReference type="InterPro" id="IPR009057">
    <property type="entry name" value="Homeodomain-like_sf"/>
</dbReference>
<evidence type="ECO:0000259" key="1">
    <source>
        <dbReference type="Pfam" id="PF13358"/>
    </source>
</evidence>
<evidence type="ECO:0000313" key="4">
    <source>
        <dbReference type="Proteomes" id="UP000307217"/>
    </source>
</evidence>
<feature type="domain" description="Winged helix-turn helix" evidence="2">
    <location>
        <begin position="100"/>
        <end position="155"/>
    </location>
</feature>
<accession>A0A5S3VBP4</accession>
<dbReference type="RefSeq" id="WP_138590454.1">
    <property type="nucleotide sequence ID" value="NZ_PNBX01000015.1"/>
</dbReference>
<reference evidence="3 4" key="1">
    <citation type="submission" date="2018-01" db="EMBL/GenBank/DDBJ databases">
        <authorList>
            <person name="Paulsen S."/>
            <person name="Gram L.K."/>
        </authorList>
    </citation>
    <scope>NUCLEOTIDE SEQUENCE [LARGE SCALE GENOMIC DNA]</scope>
    <source>
        <strain evidence="3 4">S3790</strain>
    </source>
</reference>
<evidence type="ECO:0000313" key="3">
    <source>
        <dbReference type="EMBL" id="TMO69473.1"/>
    </source>
</evidence>
<dbReference type="OrthoDB" id="129174at2"/>
<dbReference type="Proteomes" id="UP000307217">
    <property type="component" value="Unassembled WGS sequence"/>
</dbReference>
<dbReference type="Pfam" id="PF13384">
    <property type="entry name" value="HTH_23"/>
    <property type="match status" value="1"/>
</dbReference>
<dbReference type="InterPro" id="IPR025959">
    <property type="entry name" value="Winged_HTH_dom"/>
</dbReference>
<dbReference type="Pfam" id="PF13358">
    <property type="entry name" value="DDE_3"/>
    <property type="match status" value="1"/>
</dbReference>
<comment type="caution">
    <text evidence="3">The sequence shown here is derived from an EMBL/GenBank/DDBJ whole genome shotgun (WGS) entry which is preliminary data.</text>
</comment>
<name>A0A5S3VBP4_9GAMM</name>
<dbReference type="Pfam" id="PF13592">
    <property type="entry name" value="HTH_33"/>
    <property type="match status" value="1"/>
</dbReference>
<evidence type="ECO:0000259" key="2">
    <source>
        <dbReference type="Pfam" id="PF13592"/>
    </source>
</evidence>
<dbReference type="InterPro" id="IPR036397">
    <property type="entry name" value="RNaseH_sf"/>
</dbReference>
<feature type="domain" description="Tc1-like transposase DDE" evidence="1">
    <location>
        <begin position="174"/>
        <end position="312"/>
    </location>
</feature>